<gene>
    <name evidence="1" type="ORF">M6B38_356535</name>
</gene>
<accession>A0AAX6GM77</accession>
<dbReference type="AlphaFoldDB" id="A0AAX6GM77"/>
<dbReference type="EMBL" id="JANAVB010018199">
    <property type="protein sequence ID" value="KAJ6829663.1"/>
    <property type="molecule type" value="Genomic_DNA"/>
</dbReference>
<protein>
    <submittedName>
        <fullName evidence="1">Cycloartenol synthase 2-like</fullName>
    </submittedName>
</protein>
<name>A0AAX6GM77_IRIPA</name>
<organism evidence="1 2">
    <name type="scientific">Iris pallida</name>
    <name type="common">Sweet iris</name>
    <dbReference type="NCBI Taxonomy" id="29817"/>
    <lineage>
        <taxon>Eukaryota</taxon>
        <taxon>Viridiplantae</taxon>
        <taxon>Streptophyta</taxon>
        <taxon>Embryophyta</taxon>
        <taxon>Tracheophyta</taxon>
        <taxon>Spermatophyta</taxon>
        <taxon>Magnoliopsida</taxon>
        <taxon>Liliopsida</taxon>
        <taxon>Asparagales</taxon>
        <taxon>Iridaceae</taxon>
        <taxon>Iridoideae</taxon>
        <taxon>Irideae</taxon>
        <taxon>Iris</taxon>
    </lineage>
</organism>
<comment type="caution">
    <text evidence="1">The sequence shown here is derived from an EMBL/GenBank/DDBJ whole genome shotgun (WGS) entry which is preliminary data.</text>
</comment>
<reference evidence="1" key="1">
    <citation type="journal article" date="2023" name="GigaByte">
        <title>Genome assembly of the bearded iris, Iris pallida Lam.</title>
        <authorList>
            <person name="Bruccoleri R.E."/>
            <person name="Oakeley E.J."/>
            <person name="Faust A.M.E."/>
            <person name="Altorfer M."/>
            <person name="Dessus-Babus S."/>
            <person name="Burckhardt D."/>
            <person name="Oertli M."/>
            <person name="Naumann U."/>
            <person name="Petersen F."/>
            <person name="Wong J."/>
        </authorList>
    </citation>
    <scope>NUCLEOTIDE SEQUENCE</scope>
    <source>
        <strain evidence="1">GSM-AAB239-AS_SAM_17_03QT</strain>
    </source>
</reference>
<keyword evidence="2" id="KW-1185">Reference proteome</keyword>
<reference evidence="1" key="2">
    <citation type="submission" date="2023-04" db="EMBL/GenBank/DDBJ databases">
        <authorList>
            <person name="Bruccoleri R.E."/>
            <person name="Oakeley E.J."/>
            <person name="Faust A.-M."/>
            <person name="Dessus-Babus S."/>
            <person name="Altorfer M."/>
            <person name="Burckhardt D."/>
            <person name="Oertli M."/>
            <person name="Naumann U."/>
            <person name="Petersen F."/>
            <person name="Wong J."/>
        </authorList>
    </citation>
    <scope>NUCLEOTIDE SEQUENCE</scope>
    <source>
        <strain evidence="1">GSM-AAB239-AS_SAM_17_03QT</strain>
        <tissue evidence="1">Leaf</tissue>
    </source>
</reference>
<evidence type="ECO:0000313" key="1">
    <source>
        <dbReference type="EMBL" id="KAJ6829663.1"/>
    </source>
</evidence>
<sequence length="176" mass="19968">MEMTLVDAGGDGCGGGGGLTVVEVNVFACDNEISPLLAEVLTKKPPRMAISFVYNPHRRSLKHSSSCGFIIYMMPSSPFDWEYSVHTFFRDSPEEVKASLKYWAQAVACYVRLCSLLRIFLLQYACMCEMMATLRMYHSNNQDLINFCTEKMDSGPWQCNFYNIMGEILAFGTWIF</sequence>
<evidence type="ECO:0000313" key="2">
    <source>
        <dbReference type="Proteomes" id="UP001140949"/>
    </source>
</evidence>
<dbReference type="Proteomes" id="UP001140949">
    <property type="component" value="Unassembled WGS sequence"/>
</dbReference>
<proteinExistence type="predicted"/>